<protein>
    <recommendedName>
        <fullName evidence="4">Arrestin-like N-terminal domain-containing protein</fullName>
    </recommendedName>
</protein>
<name>A0A8H7N788_BIOOC</name>
<sequence length="438" mass="49096">MPQTLVSSSQDLGIALDGGRIAFRPGEVVVGRVYRSTPLLSPAATLTISLHGRAKAKAVEKKGKKIEYRSRVDLISSGKSLQTLFSGPLHIAVGEAGDAKQWSFEMRIPAHVDPDAVKSEALKQGLYSPTGDESISQHALPASFHVQSLRNEAFVEYYLEANLEAQRQESSLSWTARIPIQVHEFRPGPPLTDNQLTIKAIPFSIRSQRLLPNMEDCQLTASQKFKKLINASSIPALCFELEVTLPTILQIGTKPIPFQFRVVPDMEKSSEVLRGVPQTITLASMKLELENLYQVQCRGMFSNIAAAWTTDTDLMCGRYLFHRSDTYEIPHSEELPIDLGEKVRLQVLNERGPSTEENYITPDIEAPNMRLTHRLKWEIKFEIARETMRASGSKVVRLLPPIEEGGEEYAKPPPETDQQDEWIKPPHESDLDDYLLLT</sequence>
<evidence type="ECO:0000313" key="3">
    <source>
        <dbReference type="Proteomes" id="UP000616885"/>
    </source>
</evidence>
<evidence type="ECO:0008006" key="4">
    <source>
        <dbReference type="Google" id="ProtNLM"/>
    </source>
</evidence>
<gene>
    <name evidence="2" type="ORF">IM811_014654</name>
</gene>
<proteinExistence type="predicted"/>
<evidence type="ECO:0000256" key="1">
    <source>
        <dbReference type="SAM" id="MobiDB-lite"/>
    </source>
</evidence>
<accession>A0A8H7N788</accession>
<dbReference type="Gene3D" id="2.60.40.640">
    <property type="match status" value="1"/>
</dbReference>
<dbReference type="AlphaFoldDB" id="A0A8H7N788"/>
<evidence type="ECO:0000313" key="2">
    <source>
        <dbReference type="EMBL" id="KAF9750434.1"/>
    </source>
</evidence>
<organism evidence="2 3">
    <name type="scientific">Bionectria ochroleuca</name>
    <name type="common">Gliocladium roseum</name>
    <dbReference type="NCBI Taxonomy" id="29856"/>
    <lineage>
        <taxon>Eukaryota</taxon>
        <taxon>Fungi</taxon>
        <taxon>Dikarya</taxon>
        <taxon>Ascomycota</taxon>
        <taxon>Pezizomycotina</taxon>
        <taxon>Sordariomycetes</taxon>
        <taxon>Hypocreomycetidae</taxon>
        <taxon>Hypocreales</taxon>
        <taxon>Bionectriaceae</taxon>
        <taxon>Clonostachys</taxon>
    </lineage>
</organism>
<reference evidence="2" key="1">
    <citation type="submission" date="2020-10" db="EMBL/GenBank/DDBJ databases">
        <title>High-Quality Genome Resource of Clonostachys rosea strain S41 by Oxford Nanopore Long-Read Sequencing.</title>
        <authorList>
            <person name="Wang H."/>
        </authorList>
    </citation>
    <scope>NUCLEOTIDE SEQUENCE</scope>
    <source>
        <strain evidence="2">S41</strain>
    </source>
</reference>
<dbReference type="InterPro" id="IPR014752">
    <property type="entry name" value="Arrestin-like_C"/>
</dbReference>
<dbReference type="Proteomes" id="UP000616885">
    <property type="component" value="Unassembled WGS sequence"/>
</dbReference>
<comment type="caution">
    <text evidence="2">The sequence shown here is derived from an EMBL/GenBank/DDBJ whole genome shotgun (WGS) entry which is preliminary data.</text>
</comment>
<feature type="region of interest" description="Disordered" evidence="1">
    <location>
        <begin position="403"/>
        <end position="438"/>
    </location>
</feature>
<dbReference type="EMBL" id="JADCTT010000006">
    <property type="protein sequence ID" value="KAF9750434.1"/>
    <property type="molecule type" value="Genomic_DNA"/>
</dbReference>